<dbReference type="InterPro" id="IPR011250">
    <property type="entry name" value="OMP/PagP_B-barrel"/>
</dbReference>
<proteinExistence type="predicted"/>
<keyword evidence="1" id="KW-0732">Signal</keyword>
<name>A0ABU1GPU0_9GAMM</name>
<dbReference type="RefSeq" id="WP_309637459.1">
    <property type="nucleotide sequence ID" value="NZ_JARWAL010000014.1"/>
</dbReference>
<gene>
    <name evidence="2" type="ORF">QC820_14620</name>
</gene>
<dbReference type="SUPFAM" id="SSF56925">
    <property type="entry name" value="OMPA-like"/>
    <property type="match status" value="1"/>
</dbReference>
<dbReference type="Pfam" id="PF03922">
    <property type="entry name" value="OmpW"/>
    <property type="match status" value="1"/>
</dbReference>
<evidence type="ECO:0000313" key="2">
    <source>
        <dbReference type="EMBL" id="MDR5894045.1"/>
    </source>
</evidence>
<accession>A0ABU1GPU0</accession>
<dbReference type="InterPro" id="IPR005618">
    <property type="entry name" value="OMPW"/>
</dbReference>
<feature type="signal peptide" evidence="1">
    <location>
        <begin position="1"/>
        <end position="25"/>
    </location>
</feature>
<comment type="caution">
    <text evidence="2">The sequence shown here is derived from an EMBL/GenBank/DDBJ whole genome shotgun (WGS) entry which is preliminary data.</text>
</comment>
<sequence length="207" mass="21827">MNQHRFLTAALLSAGALIASQAALAYQAGDVFVRGGIAQTDVKSNNGDLDVPGVGVARLDVSDERGLYYGLGYLFTDQFGIELSGQEKVEHDLTLGGGPIGSVDRMPVNLLVNYYPLGGMDSRVQPYVGAGLNYTRFSGEELPGLDVRRSYGVIGQVGVDLAVAQGVMLNGFVSYADVSADVRLGGDKIGEAKIDPMTIGGGITYRF</sequence>
<dbReference type="PANTHER" id="PTHR36920:SF1">
    <property type="entry name" value="OUTER MEMBRANE PROTEIN W"/>
    <property type="match status" value="1"/>
</dbReference>
<organism evidence="2 3">
    <name type="scientific">Halomonas mongoliensis</name>
    <dbReference type="NCBI Taxonomy" id="321265"/>
    <lineage>
        <taxon>Bacteria</taxon>
        <taxon>Pseudomonadati</taxon>
        <taxon>Pseudomonadota</taxon>
        <taxon>Gammaproteobacteria</taxon>
        <taxon>Oceanospirillales</taxon>
        <taxon>Halomonadaceae</taxon>
        <taxon>Halomonas</taxon>
    </lineage>
</organism>
<reference evidence="2 3" key="1">
    <citation type="submission" date="2023-04" db="EMBL/GenBank/DDBJ databases">
        <title>A long-awaited taxogenomic arrangement of the family Halomonadaceae.</title>
        <authorList>
            <person name="De La Haba R."/>
            <person name="Chuvochina M."/>
            <person name="Wittouck S."/>
            <person name="Arahal D.R."/>
            <person name="Sanchez-Porro C."/>
            <person name="Hugenholtz P."/>
            <person name="Ventosa A."/>
        </authorList>
    </citation>
    <scope>NUCLEOTIDE SEQUENCE [LARGE SCALE GENOMIC DNA]</scope>
    <source>
        <strain evidence="2 3">DSM 17332</strain>
    </source>
</reference>
<feature type="chain" id="PRO_5046785134" evidence="1">
    <location>
        <begin position="26"/>
        <end position="207"/>
    </location>
</feature>
<dbReference type="Gene3D" id="2.40.160.20">
    <property type="match status" value="1"/>
</dbReference>
<evidence type="ECO:0000313" key="3">
    <source>
        <dbReference type="Proteomes" id="UP001252270"/>
    </source>
</evidence>
<dbReference type="EMBL" id="JARWAL010000014">
    <property type="protein sequence ID" value="MDR5894045.1"/>
    <property type="molecule type" value="Genomic_DNA"/>
</dbReference>
<evidence type="ECO:0000256" key="1">
    <source>
        <dbReference type="SAM" id="SignalP"/>
    </source>
</evidence>
<keyword evidence="3" id="KW-1185">Reference proteome</keyword>
<dbReference type="PANTHER" id="PTHR36920">
    <property type="match status" value="1"/>
</dbReference>
<protein>
    <submittedName>
        <fullName evidence="2">OmpW family outer membrane protein</fullName>
    </submittedName>
</protein>
<dbReference type="Proteomes" id="UP001252270">
    <property type="component" value="Unassembled WGS sequence"/>
</dbReference>